<dbReference type="InterPro" id="IPR045504">
    <property type="entry name" value="DUF6487"/>
</dbReference>
<dbReference type="Pfam" id="PF20097">
    <property type="entry name" value="DUF6487"/>
    <property type="match status" value="1"/>
</dbReference>
<dbReference type="RefSeq" id="WP_186852794.1">
    <property type="nucleotide sequence ID" value="NZ_JACOPO010000004.1"/>
</dbReference>
<dbReference type="AlphaFoldDB" id="A0A8J6IY49"/>
<reference evidence="2" key="1">
    <citation type="submission" date="2020-08" db="EMBL/GenBank/DDBJ databases">
        <title>Genome public.</title>
        <authorList>
            <person name="Liu C."/>
            <person name="Sun Q."/>
        </authorList>
    </citation>
    <scope>NUCLEOTIDE SEQUENCE</scope>
    <source>
        <strain evidence="2">NSJ-23</strain>
    </source>
</reference>
<organism evidence="2 3">
    <name type="scientific">Flintibacter hominis</name>
    <dbReference type="NCBI Taxonomy" id="2763048"/>
    <lineage>
        <taxon>Bacteria</taxon>
        <taxon>Bacillati</taxon>
        <taxon>Bacillota</taxon>
        <taxon>Clostridia</taxon>
        <taxon>Eubacteriales</taxon>
        <taxon>Flintibacter</taxon>
    </lineage>
</organism>
<evidence type="ECO:0000313" key="2">
    <source>
        <dbReference type="EMBL" id="MBC5722785.1"/>
    </source>
</evidence>
<evidence type="ECO:0000259" key="1">
    <source>
        <dbReference type="Pfam" id="PF20097"/>
    </source>
</evidence>
<proteinExistence type="predicted"/>
<protein>
    <recommendedName>
        <fullName evidence="1">DUF6487 domain-containing protein</fullName>
    </recommendedName>
</protein>
<gene>
    <name evidence="2" type="ORF">H8S11_08175</name>
</gene>
<feature type="domain" description="DUF6487" evidence="1">
    <location>
        <begin position="1"/>
        <end position="58"/>
    </location>
</feature>
<evidence type="ECO:0000313" key="3">
    <source>
        <dbReference type="Proteomes" id="UP000628736"/>
    </source>
</evidence>
<dbReference type="EMBL" id="JACOPO010000004">
    <property type="protein sequence ID" value="MBC5722785.1"/>
    <property type="molecule type" value="Genomic_DNA"/>
</dbReference>
<sequence>MKQGFLQSSRSIIFSPEIAEWVVMALREGEVKLTKHFWSTPRAPAWHCAGCKRVVAEYGTEE</sequence>
<keyword evidence="3" id="KW-1185">Reference proteome</keyword>
<accession>A0A8J6IY49</accession>
<comment type="caution">
    <text evidence="2">The sequence shown here is derived from an EMBL/GenBank/DDBJ whole genome shotgun (WGS) entry which is preliminary data.</text>
</comment>
<dbReference type="Proteomes" id="UP000628736">
    <property type="component" value="Unassembled WGS sequence"/>
</dbReference>
<name>A0A8J6IY49_9FIRM</name>